<sequence length="384" mass="43641">MNKNNQINNYYQRFLSNTATREEVNALFIFFKEAEDSELKELLRTTEVNETANDDYRELLQDLKERVLERAFGQEQKVVTLTSRHNKTRYYVAAASATAILSVATIFYARLSKQANVASDLKPGTDRAMLVFDKHDTLRLEGNKSSVLLNKGSFTISRTKTGTIVYRVNGRDTAELNRQHTLTTPRGGEYHVRLSDGTEVQLNSESELAFTVGFTGHQRKVKLTGEAYFEVAHDKEKPFIVSTPGEEVQVLGTKFNISNYPEDEGPVTTLMQGSVKVTANKATAMLKPGQQSRINNSAIAVTDVDGELFDAWKNGEFVFENTPLSQIMHRLARWYDFDIDYSKLPNKNYYIRISKQVNLSEVLRMITVTSGVKFKIEERRVMVM</sequence>
<evidence type="ECO:0000259" key="2">
    <source>
        <dbReference type="Pfam" id="PF04773"/>
    </source>
</evidence>
<evidence type="ECO:0000259" key="3">
    <source>
        <dbReference type="Pfam" id="PF16344"/>
    </source>
</evidence>
<dbReference type="PANTHER" id="PTHR30273">
    <property type="entry name" value="PERIPLASMIC SIGNAL SENSOR AND SIGMA FACTOR ACTIVATOR FECR-RELATED"/>
    <property type="match status" value="1"/>
</dbReference>
<dbReference type="Pfam" id="PF16344">
    <property type="entry name" value="FecR_C"/>
    <property type="match status" value="1"/>
</dbReference>
<feature type="domain" description="Protein FecR C-terminal" evidence="3">
    <location>
        <begin position="316"/>
        <end position="383"/>
    </location>
</feature>
<dbReference type="InterPro" id="IPR012373">
    <property type="entry name" value="Ferrdict_sens_TM"/>
</dbReference>
<evidence type="ECO:0000313" key="5">
    <source>
        <dbReference type="Proteomes" id="UP001139450"/>
    </source>
</evidence>
<organism evidence="4 5">
    <name type="scientific">Mucilaginibacter straminoryzae</name>
    <dbReference type="NCBI Taxonomy" id="2932774"/>
    <lineage>
        <taxon>Bacteria</taxon>
        <taxon>Pseudomonadati</taxon>
        <taxon>Bacteroidota</taxon>
        <taxon>Sphingobacteriia</taxon>
        <taxon>Sphingobacteriales</taxon>
        <taxon>Sphingobacteriaceae</taxon>
        <taxon>Mucilaginibacter</taxon>
    </lineage>
</organism>
<dbReference type="PANTHER" id="PTHR30273:SF2">
    <property type="entry name" value="PROTEIN FECR"/>
    <property type="match status" value="1"/>
</dbReference>
<dbReference type="GO" id="GO:0016989">
    <property type="term" value="F:sigma factor antagonist activity"/>
    <property type="evidence" value="ECO:0007669"/>
    <property type="project" value="TreeGrafter"/>
</dbReference>
<feature type="domain" description="FecR protein" evidence="2">
    <location>
        <begin position="181"/>
        <end position="276"/>
    </location>
</feature>
<evidence type="ECO:0000313" key="4">
    <source>
        <dbReference type="EMBL" id="MCJ8208988.1"/>
    </source>
</evidence>
<evidence type="ECO:0000256" key="1">
    <source>
        <dbReference type="SAM" id="Phobius"/>
    </source>
</evidence>
<keyword evidence="1" id="KW-0812">Transmembrane</keyword>
<dbReference type="Pfam" id="PF04773">
    <property type="entry name" value="FecR"/>
    <property type="match status" value="1"/>
</dbReference>
<dbReference type="EMBL" id="JALJEJ010000002">
    <property type="protein sequence ID" value="MCJ8208988.1"/>
    <property type="molecule type" value="Genomic_DNA"/>
</dbReference>
<dbReference type="RefSeq" id="WP_245128822.1">
    <property type="nucleotide sequence ID" value="NZ_JALJEJ010000002.1"/>
</dbReference>
<dbReference type="InterPro" id="IPR032508">
    <property type="entry name" value="FecR_C"/>
</dbReference>
<keyword evidence="1" id="KW-1133">Transmembrane helix</keyword>
<dbReference type="AlphaFoldDB" id="A0A9X1X0X1"/>
<dbReference type="PIRSF" id="PIRSF018266">
    <property type="entry name" value="FecR"/>
    <property type="match status" value="1"/>
</dbReference>
<feature type="transmembrane region" description="Helical" evidence="1">
    <location>
        <begin position="90"/>
        <end position="109"/>
    </location>
</feature>
<dbReference type="Gene3D" id="3.55.50.30">
    <property type="match status" value="1"/>
</dbReference>
<name>A0A9X1X0X1_9SPHI</name>
<keyword evidence="1" id="KW-0472">Membrane</keyword>
<keyword evidence="5" id="KW-1185">Reference proteome</keyword>
<gene>
    <name evidence="4" type="ORF">MUY27_04655</name>
</gene>
<comment type="caution">
    <text evidence="4">The sequence shown here is derived from an EMBL/GenBank/DDBJ whole genome shotgun (WGS) entry which is preliminary data.</text>
</comment>
<dbReference type="Proteomes" id="UP001139450">
    <property type="component" value="Unassembled WGS sequence"/>
</dbReference>
<accession>A0A9X1X0X1</accession>
<proteinExistence type="predicted"/>
<reference evidence="4" key="1">
    <citation type="submission" date="2022-04" db="EMBL/GenBank/DDBJ databases">
        <title>Mucilaginibacter sp. RS28 isolated from freshwater.</title>
        <authorList>
            <person name="Ko S.-R."/>
        </authorList>
    </citation>
    <scope>NUCLEOTIDE SEQUENCE</scope>
    <source>
        <strain evidence="4">RS28</strain>
    </source>
</reference>
<dbReference type="InterPro" id="IPR006860">
    <property type="entry name" value="FecR"/>
</dbReference>
<protein>
    <submittedName>
        <fullName evidence="4">DUF4974 domain-containing protein</fullName>
    </submittedName>
</protein>
<dbReference type="Gene3D" id="2.60.120.1440">
    <property type="match status" value="1"/>
</dbReference>